<dbReference type="Gene3D" id="3.40.50.300">
    <property type="entry name" value="P-loop containing nucleotide triphosphate hydrolases"/>
    <property type="match status" value="2"/>
</dbReference>
<dbReference type="Pfam" id="PF13155">
    <property type="entry name" value="Toprim_2"/>
    <property type="match status" value="1"/>
</dbReference>
<feature type="region of interest" description="Disordered" evidence="1">
    <location>
        <begin position="1356"/>
        <end position="1397"/>
    </location>
</feature>
<dbReference type="PANTHER" id="PTHR30313:SF2">
    <property type="entry name" value="DNA PRIMASE"/>
    <property type="match status" value="1"/>
</dbReference>
<dbReference type="SUPFAM" id="SSF52540">
    <property type="entry name" value="P-loop containing nucleoside triphosphate hydrolases"/>
    <property type="match status" value="2"/>
</dbReference>
<evidence type="ECO:0000313" key="4">
    <source>
        <dbReference type="Proteomes" id="UP000287866"/>
    </source>
</evidence>
<dbReference type="Proteomes" id="UP000287866">
    <property type="component" value="Unassembled WGS sequence"/>
</dbReference>
<dbReference type="PANTHER" id="PTHR30313">
    <property type="entry name" value="DNA PRIMASE"/>
    <property type="match status" value="1"/>
</dbReference>
<feature type="compositionally biased region" description="Low complexity" evidence="1">
    <location>
        <begin position="1831"/>
        <end position="1840"/>
    </location>
</feature>
<reference evidence="3" key="1">
    <citation type="submission" date="2020-03" db="EMBL/GenBank/DDBJ databases">
        <title>Phycicoccus flavus sp. nov., a novel endophytic actinobacterium isolated from branch of Kandelia candel.</title>
        <authorList>
            <person name="Tuo L."/>
        </authorList>
    </citation>
    <scope>NUCLEOTIDE SEQUENCE</scope>
    <source>
        <strain evidence="3">CMS6Z-2</strain>
    </source>
</reference>
<proteinExistence type="predicted"/>
<dbReference type="SUPFAM" id="SSF55464">
    <property type="entry name" value="Origin of replication-binding domain, RBD-like"/>
    <property type="match status" value="1"/>
</dbReference>
<sequence>MSIHKLTAGSGYDYLTRQVAAQDVTERGHSGLASYYSAQGEAPGTWLGSGLDGLAGLNAGDVVTAEQMRNLFGAGRHPLAEQLREQAAEAGLDLRAQDHASSLGKPFNVYAGDVSEFRRRVAQRVAEANTAAGLPADAPGSLEDRARIRTEVAAELFRDEYGRDPADAREVAATIAKHSRPRTNAVAGYDLTFSPVKSVSTLWAVAPQPVAAAIERAHQQAVRDALTYLERHALFTREGAQGARQVETRGLVAAAFTHRDSRAGDPDLHTHVAVANKVQARASGAWLAIDGRLLFKATVAASETYNTRLEHHLRHALGVRFAARPGPDPRKRPVREIVGVEPALNELWSSRRASIEARREDLAKTFQATHGRPPTPIESIQLAQRATLETRAAKHEPRSLDQQRTTWAREATDALGSARALQRMVAAALSPQARTAPRVDSAWVRDTAARIHDTLASRRSHWQRWHAEAEALRKVRGLELDTTDIDRVVALLVDQVLTEQSVPLTRPGDDLEVPQALQRSDGSSVYTVAGADLFTSPALLHAEARIVAAAGRTGGMRVPPAAVEMAMLASAANGLPLNAGQATLVREMATSGARLQLAVAPAGAGKTTAMRALAHAWTEVGGDVVGLAPSAAAASVLGENLEATTDTMAKLTWHLDHPDREPLPAWAQRIGPGTLVVVDEAGMADTLTLDAVVRFATDRGASLRLIGDDQQLAAVGAGGVLRDIQATHGSLHLSELMRFADPAEGAASLALREGLPEALGFYLDNGRLHVGDLATMTDDVFTAWAGDHAEGHDAVMLAPTRALVAHLNDRARTHRLATHPDAPTASVPLADGARASVGDTVITRTNDRTLRMTATDWVKNGDRWHVTALEPGGAVTVQHVRNGHHVRLPQAYVAASVDLGYAATIHTAQGVTADASHTLLTGEESRQLAYTAATRGRVANHLYLEVVGDGDEHDIVKPESTHPLTATELLQRVLARDDSSRSASTMRREADDPATQLTQAVARYTDSLHVAAEARLGPLMLARLDNRADHVVPDITRAPAWPTLRAHLVLRSAHGLDPLQDLHQVAAAREVDSAADVASVLDWRLDDSGLRSAGTGPLPWLPGIPEDLADDPQWGPYLAARAARVRDLQEQVGAAAATAPALPTWARQGQGRPSPDLLADVAVWRAATGVDPADRRPTGAAHPTKAGYRHQENLQDRLLAGRTPAMAEWAPTLETLLVHPREDPFTPLLAERLAALTRARIDAPALLHRALADGPLPDDHNAAALWWRLARHLSPAVAAQAGTEHHLDTPWADRLTHTVGEDRASQLRVSPWWPTLVAVVDHAAARGANPEDLLAPVTDLGADLDPCQALIWQISVQNDPPPPVDHAPDPAGTDDPVDEPNPFWDDDADHPGHLPTDDEWQQLVPAVQDEPHRNDADDDLGHEPHVDDLTVASTLHLAAQVRRNAGVLDPTGRELDALLARAYDDDTAPVSRERIIELNQAALEYYTARYPGSWAQHYLSDRARTDLTGDPHLQPGYAPAGWTSLVTHLRRQGVTDLELTESGLATHTRSGRIIDRFRDRLVLPITAPTAGWTTQVLGFVGRRRDDTEGPKYLNTPDTPAFHKGAQLYTSRPDLLDAGATPVLVEGPLDALAINLAGNGNYVGVAPLGTALTQEQARQLAQAAHQHRQQPIVATDPDLAGQTAAHRAYWLLAQHNLDPTTVALRPGTDPAALLHLHGASEVRSALTAVTPLADALLQERLTHLDGMLGARQALTVLAASHPSRWEAGIDSIAETSGVPHIVLRRHLADAVARWEHEPHDLANHQLDDTSSARARLSRQTDPAPDRIPTSPPGSLTSPSQTRPTVSR</sequence>
<dbReference type="Pfam" id="PF08751">
    <property type="entry name" value="TrwC"/>
    <property type="match status" value="1"/>
</dbReference>
<dbReference type="Gene3D" id="3.40.1360.10">
    <property type="match status" value="1"/>
</dbReference>
<dbReference type="CDD" id="cd18809">
    <property type="entry name" value="SF1_C_RecD"/>
    <property type="match status" value="1"/>
</dbReference>
<dbReference type="InterPro" id="IPR037068">
    <property type="entry name" value="DNA_primase_core_N_sf"/>
</dbReference>
<keyword evidence="4" id="KW-1185">Reference proteome</keyword>
<feature type="domain" description="Toprim" evidence="2">
    <location>
        <begin position="1619"/>
        <end position="1706"/>
    </location>
</feature>
<dbReference type="GO" id="GO:0005737">
    <property type="term" value="C:cytoplasm"/>
    <property type="evidence" value="ECO:0007669"/>
    <property type="project" value="TreeGrafter"/>
</dbReference>
<protein>
    <submittedName>
        <fullName evidence="3">Relaxase domain-containing protein</fullName>
    </submittedName>
</protein>
<dbReference type="SMART" id="SM00493">
    <property type="entry name" value="TOPRIM"/>
    <property type="match status" value="1"/>
</dbReference>
<dbReference type="EMBL" id="SAYU02000087">
    <property type="protein sequence ID" value="NHA69970.1"/>
    <property type="molecule type" value="Genomic_DNA"/>
</dbReference>
<organism evidence="3 4">
    <name type="scientific">Phycicoccus flavus</name>
    <dbReference type="NCBI Taxonomy" id="2502783"/>
    <lineage>
        <taxon>Bacteria</taxon>
        <taxon>Bacillati</taxon>
        <taxon>Actinomycetota</taxon>
        <taxon>Actinomycetes</taxon>
        <taxon>Micrococcales</taxon>
        <taxon>Intrasporangiaceae</taxon>
        <taxon>Phycicoccus</taxon>
    </lineage>
</organism>
<dbReference type="PROSITE" id="PS50880">
    <property type="entry name" value="TOPRIM"/>
    <property type="match status" value="1"/>
</dbReference>
<dbReference type="InterPro" id="IPR050219">
    <property type="entry name" value="DnaG_primase"/>
</dbReference>
<dbReference type="InterPro" id="IPR013264">
    <property type="entry name" value="DNAG_N"/>
</dbReference>
<evidence type="ECO:0000259" key="2">
    <source>
        <dbReference type="PROSITE" id="PS50880"/>
    </source>
</evidence>
<dbReference type="RefSeq" id="WP_165566964.1">
    <property type="nucleotide sequence ID" value="NZ_SAYU02000087.1"/>
</dbReference>
<dbReference type="InterPro" id="IPR027417">
    <property type="entry name" value="P-loop_NTPase"/>
</dbReference>
<dbReference type="InterPro" id="IPR006171">
    <property type="entry name" value="TOPRIM_dom"/>
</dbReference>
<dbReference type="Pfam" id="PF13604">
    <property type="entry name" value="AAA_30"/>
    <property type="match status" value="1"/>
</dbReference>
<dbReference type="NCBIfam" id="NF041492">
    <property type="entry name" value="MobF"/>
    <property type="match status" value="1"/>
</dbReference>
<dbReference type="CDD" id="cd03364">
    <property type="entry name" value="TOPRIM_DnaG_primases"/>
    <property type="match status" value="1"/>
</dbReference>
<dbReference type="InterPro" id="IPR034151">
    <property type="entry name" value="TOPRIM_DnaG_bac"/>
</dbReference>
<name>A0A8T6R995_9MICO</name>
<accession>A0A8T6R995</accession>
<dbReference type="Gene3D" id="3.90.980.10">
    <property type="entry name" value="DNA primase, catalytic core, N-terminal domain"/>
    <property type="match status" value="1"/>
</dbReference>
<dbReference type="SUPFAM" id="SSF56731">
    <property type="entry name" value="DNA primase core"/>
    <property type="match status" value="1"/>
</dbReference>
<dbReference type="InterPro" id="IPR014862">
    <property type="entry name" value="TrwC"/>
</dbReference>
<feature type="region of interest" description="Disordered" evidence="1">
    <location>
        <begin position="1798"/>
        <end position="1846"/>
    </location>
</feature>
<feature type="compositionally biased region" description="Polar residues" evidence="1">
    <location>
        <begin position="1807"/>
        <end position="1819"/>
    </location>
</feature>
<dbReference type="GO" id="GO:0006269">
    <property type="term" value="P:DNA replication, synthesis of primer"/>
    <property type="evidence" value="ECO:0007669"/>
    <property type="project" value="TreeGrafter"/>
</dbReference>
<evidence type="ECO:0000256" key="1">
    <source>
        <dbReference type="SAM" id="MobiDB-lite"/>
    </source>
</evidence>
<gene>
    <name evidence="3" type="ORF">EPD83_018205</name>
</gene>
<evidence type="ECO:0000313" key="3">
    <source>
        <dbReference type="EMBL" id="NHA69970.1"/>
    </source>
</evidence>
<comment type="caution">
    <text evidence="3">The sequence shown here is derived from an EMBL/GenBank/DDBJ whole genome shotgun (WGS) entry which is preliminary data.</text>
</comment>
<dbReference type="Gene3D" id="2.30.30.940">
    <property type="match status" value="1"/>
</dbReference>
<dbReference type="Pfam" id="PF08275">
    <property type="entry name" value="DNAG_N"/>
    <property type="match status" value="1"/>
</dbReference>